<dbReference type="Proteomes" id="UP000298358">
    <property type="component" value="Unassembled WGS sequence"/>
</dbReference>
<feature type="transmembrane region" description="Helical" evidence="1">
    <location>
        <begin position="43"/>
        <end position="65"/>
    </location>
</feature>
<name>A0A4Y9FNR9_9MICO</name>
<organism evidence="2 3">
    <name type="scientific">Microbacterium paludicola</name>
    <dbReference type="NCBI Taxonomy" id="300019"/>
    <lineage>
        <taxon>Bacteria</taxon>
        <taxon>Bacillati</taxon>
        <taxon>Actinomycetota</taxon>
        <taxon>Actinomycetes</taxon>
        <taxon>Micrococcales</taxon>
        <taxon>Microbacteriaceae</taxon>
        <taxon>Microbacterium</taxon>
    </lineage>
</organism>
<gene>
    <name evidence="2" type="ORF">E4U02_15285</name>
</gene>
<dbReference type="RefSeq" id="WP_209306790.1">
    <property type="nucleotide sequence ID" value="NZ_JADGLL010000074.1"/>
</dbReference>
<sequence>MNKPADTSKPLSGHAGASQLAAIPLLAAFGTRMDSRGTHRSRHVWGPLWLLAGALALLAAAYTRAPGWEDMVLWYFAGSALVGGAITWWIIPRSRLPRLAAIVIGIFSGLLYAAYLGMMLTPLLAFAVPLLGILILALPLSL</sequence>
<feature type="non-terminal residue" evidence="2">
    <location>
        <position position="142"/>
    </location>
</feature>
<feature type="transmembrane region" description="Helical" evidence="1">
    <location>
        <begin position="123"/>
        <end position="140"/>
    </location>
</feature>
<comment type="caution">
    <text evidence="2">The sequence shown here is derived from an EMBL/GenBank/DDBJ whole genome shotgun (WGS) entry which is preliminary data.</text>
</comment>
<dbReference type="EMBL" id="SPQB01000074">
    <property type="protein sequence ID" value="TFU29908.1"/>
    <property type="molecule type" value="Genomic_DNA"/>
</dbReference>
<evidence type="ECO:0000313" key="3">
    <source>
        <dbReference type="Proteomes" id="UP000298358"/>
    </source>
</evidence>
<keyword evidence="1" id="KW-1133">Transmembrane helix</keyword>
<keyword evidence="3" id="KW-1185">Reference proteome</keyword>
<protein>
    <submittedName>
        <fullName evidence="2">Uncharacterized protein</fullName>
    </submittedName>
</protein>
<keyword evidence="1" id="KW-0472">Membrane</keyword>
<reference evidence="2 3" key="1">
    <citation type="submission" date="2019-03" db="EMBL/GenBank/DDBJ databases">
        <title>Diversity of the mouse oral microbiome.</title>
        <authorList>
            <person name="Joseph S."/>
            <person name="Aduse-Opoku J."/>
            <person name="Curtis M."/>
            <person name="Wade W."/>
            <person name="Hashim A."/>
        </authorList>
    </citation>
    <scope>NUCLEOTIDE SEQUENCE [LARGE SCALE GENOMIC DNA]</scope>
    <source>
        <strain evidence="2 3">P1012</strain>
    </source>
</reference>
<keyword evidence="1" id="KW-0812">Transmembrane</keyword>
<dbReference type="AlphaFoldDB" id="A0A4Y9FNR9"/>
<feature type="transmembrane region" description="Helical" evidence="1">
    <location>
        <begin position="12"/>
        <end position="31"/>
    </location>
</feature>
<feature type="transmembrane region" description="Helical" evidence="1">
    <location>
        <begin position="98"/>
        <end position="117"/>
    </location>
</feature>
<proteinExistence type="predicted"/>
<evidence type="ECO:0000313" key="2">
    <source>
        <dbReference type="EMBL" id="TFU29908.1"/>
    </source>
</evidence>
<feature type="transmembrane region" description="Helical" evidence="1">
    <location>
        <begin position="71"/>
        <end position="91"/>
    </location>
</feature>
<accession>A0A4Y9FNR9</accession>
<evidence type="ECO:0000256" key="1">
    <source>
        <dbReference type="SAM" id="Phobius"/>
    </source>
</evidence>